<dbReference type="RefSeq" id="WP_136844033.1">
    <property type="nucleotide sequence ID" value="NZ_SUPL01000005.1"/>
</dbReference>
<dbReference type="SUPFAM" id="SSF52972">
    <property type="entry name" value="ITPase-like"/>
    <property type="match status" value="1"/>
</dbReference>
<keyword evidence="1" id="KW-0378">Hydrolase</keyword>
<dbReference type="InterPro" id="IPR027417">
    <property type="entry name" value="P-loop_NTPase"/>
</dbReference>
<comment type="caution">
    <text evidence="3">The sequence shown here is derived from an EMBL/GenBank/DDBJ whole genome shotgun (WGS) entry which is preliminary data.</text>
</comment>
<gene>
    <name evidence="3" type="ORF">E5167_11065</name>
</gene>
<dbReference type="GO" id="GO:0009143">
    <property type="term" value="P:nucleoside triphosphate catabolic process"/>
    <property type="evidence" value="ECO:0007669"/>
    <property type="project" value="InterPro"/>
</dbReference>
<dbReference type="GO" id="GO:0009117">
    <property type="term" value="P:nucleotide metabolic process"/>
    <property type="evidence" value="ECO:0007669"/>
    <property type="project" value="UniProtKB-KW"/>
</dbReference>
<keyword evidence="4" id="KW-1185">Reference proteome</keyword>
<dbReference type="Proteomes" id="UP000307657">
    <property type="component" value="Unassembled WGS sequence"/>
</dbReference>
<dbReference type="Gene3D" id="3.90.950.10">
    <property type="match status" value="1"/>
</dbReference>
<sequence length="526" mass="62007">MFELIFITSNNEKLAHARHLCSKYQIKISKQKNYGVGYEEPRIYDRESLLKSSIEDAIKRFSKNVSNPEEKFFFIEDTSVKIHALSSENNEIPGVDIKYWMNENNFNSINELLKSKGENRKVTVRSDVILVIPKRLQLHLKLPNPYVKFYSTSEGFFTEQEFEIETQPLYPWLNNRTFNKWFVPQGFDKPISLLEIDDADLNDFRKGAFDQMLDFLHSKGYIKFRQLLVDSEKKGKQLALFQPLLFIICGPTCSGKTTLAEYLMEKYQYYHIEASDFMYLNYYERHGVDSNVKIGDFAREVLLNNPGIVVNRILKHIKHIENIPIVITGFRDLKEIEIFENSYLGDLSISQLYINADIEIRFEREKLRNRLDAVTSLEAFKKKNSQQELMGLKEIENELINSTICNESSIKKYFQMFQKRYHKPLINFIKQKNGYYKALWSARSLENAILVALSLEKQKNTYYTTTEISHLINKLDHHKNNPKSKNNISRYFNQDYHPYFEIKLINNKTMYRLSNTGYSRAILLKT</sequence>
<dbReference type="OrthoDB" id="8430081at2"/>
<dbReference type="InterPro" id="IPR029001">
    <property type="entry name" value="ITPase-like_fam"/>
</dbReference>
<evidence type="ECO:0000313" key="4">
    <source>
        <dbReference type="Proteomes" id="UP000307657"/>
    </source>
</evidence>
<dbReference type="Pfam" id="PF01725">
    <property type="entry name" value="Ham1p_like"/>
    <property type="match status" value="1"/>
</dbReference>
<dbReference type="PANTHER" id="PTHR41930:SF1">
    <property type="entry name" value="DEPHOSPHO-COA KINASE"/>
    <property type="match status" value="1"/>
</dbReference>
<dbReference type="InterPro" id="IPR002637">
    <property type="entry name" value="RdgB/HAM1"/>
</dbReference>
<dbReference type="GO" id="GO:0047429">
    <property type="term" value="F:nucleoside triphosphate diphosphatase activity"/>
    <property type="evidence" value="ECO:0007669"/>
    <property type="project" value="InterPro"/>
</dbReference>
<dbReference type="Pfam" id="PF13207">
    <property type="entry name" value="AAA_17"/>
    <property type="match status" value="1"/>
</dbReference>
<accession>A0A4U0ESR2</accession>
<reference evidence="3 4" key="1">
    <citation type="submission" date="2019-04" db="EMBL/GenBank/DDBJ databases">
        <title>Lacinutrix sp. nov., isolated from marine water.</title>
        <authorList>
            <person name="Kim W."/>
        </authorList>
    </citation>
    <scope>NUCLEOTIDE SEQUENCE [LARGE SCALE GENOMIC DNA]</scope>
    <source>
        <strain evidence="3 4">CAU 1491</strain>
    </source>
</reference>
<dbReference type="SUPFAM" id="SSF52540">
    <property type="entry name" value="P-loop containing nucleoside triphosphate hydrolases"/>
    <property type="match status" value="1"/>
</dbReference>
<dbReference type="Gene3D" id="3.40.50.300">
    <property type="entry name" value="P-loop containing nucleotide triphosphate hydrolases"/>
    <property type="match status" value="1"/>
</dbReference>
<dbReference type="EMBL" id="SUPL01000005">
    <property type="protein sequence ID" value="TJY34836.1"/>
    <property type="molecule type" value="Genomic_DNA"/>
</dbReference>
<dbReference type="PANTHER" id="PTHR41930">
    <property type="entry name" value="UPF0200 PROTEIN MJ1399"/>
    <property type="match status" value="1"/>
</dbReference>
<dbReference type="AlphaFoldDB" id="A0A4U0ESR2"/>
<evidence type="ECO:0000256" key="1">
    <source>
        <dbReference type="ARBA" id="ARBA00022801"/>
    </source>
</evidence>
<proteinExistence type="predicted"/>
<evidence type="ECO:0000256" key="2">
    <source>
        <dbReference type="ARBA" id="ARBA00023080"/>
    </source>
</evidence>
<protein>
    <submittedName>
        <fullName evidence="3">Uncharacterized protein</fullName>
    </submittedName>
</protein>
<organism evidence="3 4">
    <name type="scientific">Pontimicrobium aquaticum</name>
    <dbReference type="NCBI Taxonomy" id="2565367"/>
    <lineage>
        <taxon>Bacteria</taxon>
        <taxon>Pseudomonadati</taxon>
        <taxon>Bacteroidota</taxon>
        <taxon>Flavobacteriia</taxon>
        <taxon>Flavobacteriales</taxon>
        <taxon>Flavobacteriaceae</taxon>
        <taxon>Pontimicrobium</taxon>
    </lineage>
</organism>
<keyword evidence="2" id="KW-0546">Nucleotide metabolism</keyword>
<name>A0A4U0ESR2_9FLAO</name>
<evidence type="ECO:0000313" key="3">
    <source>
        <dbReference type="EMBL" id="TJY34836.1"/>
    </source>
</evidence>